<protein>
    <recommendedName>
        <fullName evidence="4">Small ribosomal subunit protein eS6</fullName>
    </recommendedName>
    <alternativeName>
        <fullName evidence="5">40S ribosomal protein S6</fullName>
    </alternativeName>
</protein>
<reference evidence="7" key="1">
    <citation type="journal article" date="2019" name="bioRxiv">
        <title>Long live the king: chromosome-level assembly of the lion (Panthera leo) using linked-read, Hi-C, and long read data.</title>
        <authorList>
            <person name="Armstrong E.E."/>
            <person name="Taylor R.W."/>
            <person name="Miller D.E."/>
            <person name="Kaelin C."/>
            <person name="Barsh G."/>
            <person name="Hadly E.A."/>
            <person name="Petrov D."/>
        </authorList>
    </citation>
    <scope>NUCLEOTIDE SEQUENCE [LARGE SCALE GENOMIC DNA]</scope>
</reference>
<keyword evidence="8" id="KW-1185">Reference proteome</keyword>
<dbReference type="InterPro" id="IPR001377">
    <property type="entry name" value="Ribosomal_eS6"/>
</dbReference>
<comment type="similarity">
    <text evidence="1">Belongs to the eukaryotic ribosomal protein eS6 family.</text>
</comment>
<keyword evidence="3" id="KW-0687">Ribonucleoprotein</keyword>
<evidence type="ECO:0000256" key="1">
    <source>
        <dbReference type="ARBA" id="ARBA00009312"/>
    </source>
</evidence>
<dbReference type="PANTHER" id="PTHR11502">
    <property type="entry name" value="40S RIBOSOMAL PROTEIN S6"/>
    <property type="match status" value="1"/>
</dbReference>
<dbReference type="GO" id="GO:0005840">
    <property type="term" value="C:ribosome"/>
    <property type="evidence" value="ECO:0007669"/>
    <property type="project" value="UniProtKB-KW"/>
</dbReference>
<sequence length="75" mass="8178">MKNVLISPGGRKLIEVDDEWKLSIFYEKRMATEAADALGEEWKGSVAQISGDDGRQGLPPEAGCSDTWPCPPTVE</sequence>
<dbReference type="Pfam" id="PF01092">
    <property type="entry name" value="Ribosomal_S6e"/>
    <property type="match status" value="1"/>
</dbReference>
<evidence type="ECO:0000256" key="5">
    <source>
        <dbReference type="ARBA" id="ARBA00035403"/>
    </source>
</evidence>
<organism evidence="7 8">
    <name type="scientific">Panthera leo</name>
    <name type="common">Lion</name>
    <dbReference type="NCBI Taxonomy" id="9689"/>
    <lineage>
        <taxon>Eukaryota</taxon>
        <taxon>Metazoa</taxon>
        <taxon>Chordata</taxon>
        <taxon>Craniata</taxon>
        <taxon>Vertebrata</taxon>
        <taxon>Euteleostomi</taxon>
        <taxon>Mammalia</taxon>
        <taxon>Eutheria</taxon>
        <taxon>Laurasiatheria</taxon>
        <taxon>Carnivora</taxon>
        <taxon>Feliformia</taxon>
        <taxon>Felidae</taxon>
        <taxon>Pantherinae</taxon>
        <taxon>Panthera</taxon>
    </lineage>
</organism>
<dbReference type="AlphaFoldDB" id="A0A8C8WH52"/>
<dbReference type="GO" id="GO:0006412">
    <property type="term" value="P:translation"/>
    <property type="evidence" value="ECO:0007669"/>
    <property type="project" value="InterPro"/>
</dbReference>
<keyword evidence="2" id="KW-0689">Ribosomal protein</keyword>
<proteinExistence type="inferred from homology"/>
<evidence type="ECO:0000313" key="7">
    <source>
        <dbReference type="Ensembl" id="ENSPLOP00000003493.1"/>
    </source>
</evidence>
<evidence type="ECO:0000256" key="2">
    <source>
        <dbReference type="ARBA" id="ARBA00022980"/>
    </source>
</evidence>
<accession>A0A8C8WH52</accession>
<evidence type="ECO:0000256" key="4">
    <source>
        <dbReference type="ARBA" id="ARBA00035278"/>
    </source>
</evidence>
<dbReference type="Proteomes" id="UP000694399">
    <property type="component" value="Chromosome B3"/>
</dbReference>
<dbReference type="GO" id="GO:0003735">
    <property type="term" value="F:structural constituent of ribosome"/>
    <property type="evidence" value="ECO:0007669"/>
    <property type="project" value="InterPro"/>
</dbReference>
<reference evidence="7" key="3">
    <citation type="submission" date="2025-09" db="UniProtKB">
        <authorList>
            <consortium name="Ensembl"/>
        </authorList>
    </citation>
    <scope>IDENTIFICATION</scope>
</reference>
<evidence type="ECO:0000313" key="8">
    <source>
        <dbReference type="Proteomes" id="UP000694399"/>
    </source>
</evidence>
<dbReference type="Ensembl" id="ENSPLOT00000003847.1">
    <property type="protein sequence ID" value="ENSPLOP00000003493.1"/>
    <property type="gene ID" value="ENSPLOG00000002525.1"/>
</dbReference>
<dbReference type="SMART" id="SM01405">
    <property type="entry name" value="Ribosomal_S6e"/>
    <property type="match status" value="1"/>
</dbReference>
<name>A0A8C8WH52_PANLE</name>
<evidence type="ECO:0000256" key="6">
    <source>
        <dbReference type="SAM" id="MobiDB-lite"/>
    </source>
</evidence>
<dbReference type="GO" id="GO:1990904">
    <property type="term" value="C:ribonucleoprotein complex"/>
    <property type="evidence" value="ECO:0007669"/>
    <property type="project" value="UniProtKB-KW"/>
</dbReference>
<evidence type="ECO:0000256" key="3">
    <source>
        <dbReference type="ARBA" id="ARBA00023274"/>
    </source>
</evidence>
<feature type="region of interest" description="Disordered" evidence="6">
    <location>
        <begin position="50"/>
        <end position="75"/>
    </location>
</feature>
<reference evidence="7" key="2">
    <citation type="submission" date="2025-08" db="UniProtKB">
        <authorList>
            <consortium name="Ensembl"/>
        </authorList>
    </citation>
    <scope>IDENTIFICATION</scope>
</reference>